<evidence type="ECO:0000313" key="1">
    <source>
        <dbReference type="EMBL" id="EUC29557.1"/>
    </source>
</evidence>
<sequence>LPISSLACELPLTSDSHQRISDFMWVDLGALWSTLGTRRSLFLCTTKSQYTHTRD</sequence>
<dbReference type="HOGENOM" id="CLU_3037833_0_0_1"/>
<protein>
    <submittedName>
        <fullName evidence="1">Uncharacterized protein</fullName>
    </submittedName>
</protein>
<gene>
    <name evidence="1" type="ORF">COCCADRAFT_106191</name>
</gene>
<dbReference type="KEGG" id="bze:COCCADRAFT_106191"/>
<keyword evidence="2" id="KW-1185">Reference proteome</keyword>
<feature type="non-terminal residue" evidence="1">
    <location>
        <position position="1"/>
    </location>
</feature>
<dbReference type="Proteomes" id="UP000053841">
    <property type="component" value="Unassembled WGS sequence"/>
</dbReference>
<reference evidence="1 2" key="1">
    <citation type="journal article" date="2013" name="PLoS Genet.">
        <title>Comparative genome structure, secondary metabolite, and effector coding capacity across Cochliobolus pathogens.</title>
        <authorList>
            <person name="Condon B.J."/>
            <person name="Leng Y."/>
            <person name="Wu D."/>
            <person name="Bushley K.E."/>
            <person name="Ohm R.A."/>
            <person name="Otillar R."/>
            <person name="Martin J."/>
            <person name="Schackwitz W."/>
            <person name="Grimwood J."/>
            <person name="MohdZainudin N."/>
            <person name="Xue C."/>
            <person name="Wang R."/>
            <person name="Manning V.A."/>
            <person name="Dhillon B."/>
            <person name="Tu Z.J."/>
            <person name="Steffenson B.J."/>
            <person name="Salamov A."/>
            <person name="Sun H."/>
            <person name="Lowry S."/>
            <person name="LaButti K."/>
            <person name="Han J."/>
            <person name="Copeland A."/>
            <person name="Lindquist E."/>
            <person name="Barry K."/>
            <person name="Schmutz J."/>
            <person name="Baker S.E."/>
            <person name="Ciuffetti L.M."/>
            <person name="Grigoriev I.V."/>
            <person name="Zhong S."/>
            <person name="Turgeon B.G."/>
        </authorList>
    </citation>
    <scope>NUCLEOTIDE SEQUENCE [LARGE SCALE GENOMIC DNA]</scope>
    <source>
        <strain evidence="1 2">26-R-13</strain>
    </source>
</reference>
<dbReference type="GeneID" id="19143356"/>
<dbReference type="RefSeq" id="XP_007716130.1">
    <property type="nucleotide sequence ID" value="XM_007717940.1"/>
</dbReference>
<dbReference type="AlphaFoldDB" id="W6XQ75"/>
<dbReference type="EMBL" id="KI964741">
    <property type="protein sequence ID" value="EUC29557.1"/>
    <property type="molecule type" value="Genomic_DNA"/>
</dbReference>
<name>W6XQ75_COCC2</name>
<evidence type="ECO:0000313" key="2">
    <source>
        <dbReference type="Proteomes" id="UP000053841"/>
    </source>
</evidence>
<organism evidence="1 2">
    <name type="scientific">Cochliobolus carbonum (strain 26-R-13)</name>
    <name type="common">Maize leaf spot fungus</name>
    <name type="synonym">Bipolaris zeicola</name>
    <dbReference type="NCBI Taxonomy" id="930089"/>
    <lineage>
        <taxon>Eukaryota</taxon>
        <taxon>Fungi</taxon>
        <taxon>Dikarya</taxon>
        <taxon>Ascomycota</taxon>
        <taxon>Pezizomycotina</taxon>
        <taxon>Dothideomycetes</taxon>
        <taxon>Pleosporomycetidae</taxon>
        <taxon>Pleosporales</taxon>
        <taxon>Pleosporineae</taxon>
        <taxon>Pleosporaceae</taxon>
        <taxon>Bipolaris</taxon>
    </lineage>
</organism>
<proteinExistence type="predicted"/>
<accession>W6XQ75</accession>